<dbReference type="InterPro" id="IPR036259">
    <property type="entry name" value="MFS_trans_sf"/>
</dbReference>
<sequence>MSITSKNSTPQLQSPVSALEARLIPGQYPHKHQKVSILVILIVGCLNTIDSSSAALSLPHIAEALEIPKSMHWAGASYCIGLSVTTILLGRLGDAIGRNYVITTGLLLMAISHLFISIFQIPLIYFICRGVSGIASACIHSMTVLMITDLVSIANRAKTQASLGCALGIGDCIGPLLIGYYLNGPGWIWFYLTTSIILFFFSMIALYILPKADLNITLKELCKTLDYCGFVLITVFLICLVLPLMNAGISWKWGDLRTGILLCVSIISFICFFIMEMKWTQIPIIPTRLFLRSGSFNSLCQNFIIGFIFQPMQFYIPHYFTVVKGIPLDHVAMLSLTLVIPLSLSSMISGFIVNKYGYKICIILGTILWIIGIFLLAEVFGLYTNEVWESMILVIIGFGIGLELQPSIIAVQAQSLKADRSVAVTTRNVFKSIGGALGVSISSLIYLKSVHSYIQVSKELIDETKQLAVDNMLSKQLSSQLGTREGEIIGEIYTNLLQVLLFIWTNILTISLLLFVQPLEDKGIESVDENVEYLNISQEDQAIELENLGTITV</sequence>
<keyword evidence="5 6" id="KW-0472">Membrane</keyword>
<dbReference type="GO" id="GO:0005886">
    <property type="term" value="C:plasma membrane"/>
    <property type="evidence" value="ECO:0007669"/>
    <property type="project" value="TreeGrafter"/>
</dbReference>
<feature type="transmembrane region" description="Helical" evidence="6">
    <location>
        <begin position="70"/>
        <end position="89"/>
    </location>
</feature>
<proteinExistence type="inferred from homology"/>
<dbReference type="Pfam" id="PF07690">
    <property type="entry name" value="MFS_1"/>
    <property type="match status" value="1"/>
</dbReference>
<dbReference type="InterPro" id="IPR011701">
    <property type="entry name" value="MFS"/>
</dbReference>
<evidence type="ECO:0000256" key="4">
    <source>
        <dbReference type="ARBA" id="ARBA00022989"/>
    </source>
</evidence>
<comment type="similarity">
    <text evidence="2">Belongs to the major facilitator superfamily.</text>
</comment>
<reference evidence="8" key="1">
    <citation type="journal article" date="2019" name="Front. Microbiol.">
        <title>An Overview of Genes From Cyberlindnera americana, a Symbiont Yeast Isolated From the Gut of the Bark Beetle Dendroctonus rhizophagus (Curculionidae: Scolytinae), Involved in the Detoxification Process Using Genome and Transcriptome Data.</title>
        <authorList>
            <person name="Soto-Robles L.V."/>
            <person name="Torres-Banda V."/>
            <person name="Rivera-Orduna F.N."/>
            <person name="Curiel-Quesada E."/>
            <person name="Hidalgo-Lara M.E."/>
            <person name="Zuniga G."/>
        </authorList>
    </citation>
    <scope>NUCLEOTIDE SEQUENCE</scope>
    <source>
        <strain evidence="8">ChDrAdgY46</strain>
    </source>
</reference>
<dbReference type="EMBL" id="MK890622">
    <property type="protein sequence ID" value="QFR37127.1"/>
    <property type="molecule type" value="Genomic_DNA"/>
</dbReference>
<evidence type="ECO:0000259" key="7">
    <source>
        <dbReference type="PROSITE" id="PS50850"/>
    </source>
</evidence>
<evidence type="ECO:0000256" key="1">
    <source>
        <dbReference type="ARBA" id="ARBA00004141"/>
    </source>
</evidence>
<dbReference type="PROSITE" id="PS50850">
    <property type="entry name" value="MFS"/>
    <property type="match status" value="1"/>
</dbReference>
<feature type="transmembrane region" description="Helical" evidence="6">
    <location>
        <begin position="259"/>
        <end position="277"/>
    </location>
</feature>
<feature type="domain" description="Major facilitator superfamily (MFS) profile" evidence="7">
    <location>
        <begin position="36"/>
        <end position="521"/>
    </location>
</feature>
<organism evidence="8">
    <name type="scientific">Cyberlindnera americana</name>
    <dbReference type="NCBI Taxonomy" id="36016"/>
    <lineage>
        <taxon>Eukaryota</taxon>
        <taxon>Fungi</taxon>
        <taxon>Dikarya</taxon>
        <taxon>Ascomycota</taxon>
        <taxon>Saccharomycotina</taxon>
        <taxon>Saccharomycetes</taxon>
        <taxon>Phaffomycetales</taxon>
        <taxon>Phaffomycetaceae</taxon>
        <taxon>Cyberlindnera</taxon>
    </lineage>
</organism>
<feature type="transmembrane region" description="Helical" evidence="6">
    <location>
        <begin position="101"/>
        <end position="127"/>
    </location>
</feature>
<gene>
    <name evidence="8" type="ORF">g3493</name>
</gene>
<feature type="transmembrane region" description="Helical" evidence="6">
    <location>
        <begin position="330"/>
        <end position="353"/>
    </location>
</feature>
<dbReference type="PANTHER" id="PTHR23501:SF189">
    <property type="entry name" value="DRUG TRANSPORTER, PUTATIVE (AFU_ORTHOLOGUE AFUA_4G03920)-RELATED"/>
    <property type="match status" value="1"/>
</dbReference>
<accession>A0A5P8N9E1</accession>
<dbReference type="SUPFAM" id="SSF103473">
    <property type="entry name" value="MFS general substrate transporter"/>
    <property type="match status" value="1"/>
</dbReference>
<feature type="transmembrane region" description="Helical" evidence="6">
    <location>
        <begin position="230"/>
        <end position="253"/>
    </location>
</feature>
<feature type="transmembrane region" description="Helical" evidence="6">
    <location>
        <begin position="390"/>
        <end position="409"/>
    </location>
</feature>
<evidence type="ECO:0000256" key="6">
    <source>
        <dbReference type="SAM" id="Phobius"/>
    </source>
</evidence>
<name>A0A5P8N9E1_9ASCO</name>
<comment type="subcellular location">
    <subcellularLocation>
        <location evidence="1">Membrane</location>
        <topology evidence="1">Multi-pass membrane protein</topology>
    </subcellularLocation>
</comment>
<feature type="transmembrane region" description="Helical" evidence="6">
    <location>
        <begin position="133"/>
        <end position="154"/>
    </location>
</feature>
<feature type="transmembrane region" description="Helical" evidence="6">
    <location>
        <begin position="188"/>
        <end position="209"/>
    </location>
</feature>
<feature type="transmembrane region" description="Helical" evidence="6">
    <location>
        <begin position="429"/>
        <end position="447"/>
    </location>
</feature>
<feature type="transmembrane region" description="Helical" evidence="6">
    <location>
        <begin position="289"/>
        <end position="310"/>
    </location>
</feature>
<dbReference type="AlphaFoldDB" id="A0A5P8N9E1"/>
<evidence type="ECO:0000256" key="5">
    <source>
        <dbReference type="ARBA" id="ARBA00023136"/>
    </source>
</evidence>
<feature type="transmembrane region" description="Helical" evidence="6">
    <location>
        <begin position="37"/>
        <end position="58"/>
    </location>
</feature>
<protein>
    <submittedName>
        <fullName evidence="8">MFS transporter</fullName>
    </submittedName>
</protein>
<dbReference type="GO" id="GO:0022857">
    <property type="term" value="F:transmembrane transporter activity"/>
    <property type="evidence" value="ECO:0007669"/>
    <property type="project" value="InterPro"/>
</dbReference>
<keyword evidence="4 6" id="KW-1133">Transmembrane helix</keyword>
<keyword evidence="3 6" id="KW-0812">Transmembrane</keyword>
<dbReference type="Gene3D" id="1.20.1250.20">
    <property type="entry name" value="MFS general substrate transporter like domains"/>
    <property type="match status" value="2"/>
</dbReference>
<evidence type="ECO:0000256" key="3">
    <source>
        <dbReference type="ARBA" id="ARBA00022692"/>
    </source>
</evidence>
<feature type="transmembrane region" description="Helical" evidence="6">
    <location>
        <begin position="496"/>
        <end position="516"/>
    </location>
</feature>
<feature type="transmembrane region" description="Helical" evidence="6">
    <location>
        <begin position="161"/>
        <end position="182"/>
    </location>
</feature>
<dbReference type="InterPro" id="IPR020846">
    <property type="entry name" value="MFS_dom"/>
</dbReference>
<feature type="transmembrane region" description="Helical" evidence="6">
    <location>
        <begin position="360"/>
        <end position="384"/>
    </location>
</feature>
<dbReference type="PANTHER" id="PTHR23501">
    <property type="entry name" value="MAJOR FACILITATOR SUPERFAMILY"/>
    <property type="match status" value="1"/>
</dbReference>
<evidence type="ECO:0000256" key="2">
    <source>
        <dbReference type="ARBA" id="ARBA00008335"/>
    </source>
</evidence>
<evidence type="ECO:0000313" key="8">
    <source>
        <dbReference type="EMBL" id="QFR37127.1"/>
    </source>
</evidence>